<evidence type="ECO:0000256" key="4">
    <source>
        <dbReference type="PIRSR" id="PIRSR015582-1"/>
    </source>
</evidence>
<proteinExistence type="predicted"/>
<protein>
    <submittedName>
        <fullName evidence="7">CoA ester lyase</fullName>
    </submittedName>
</protein>
<evidence type="ECO:0000256" key="5">
    <source>
        <dbReference type="PIRSR" id="PIRSR015582-2"/>
    </source>
</evidence>
<accession>A0A495A8Z9</accession>
<dbReference type="InterPro" id="IPR040442">
    <property type="entry name" value="Pyrv_kinase-like_dom_sf"/>
</dbReference>
<dbReference type="InterPro" id="IPR011206">
    <property type="entry name" value="Citrate_lyase_beta/mcl1/mcl2"/>
</dbReference>
<dbReference type="PIRSF" id="PIRSF015582">
    <property type="entry name" value="Cit_lyase_B"/>
    <property type="match status" value="1"/>
</dbReference>
<dbReference type="GO" id="GO:0000287">
    <property type="term" value="F:magnesium ion binding"/>
    <property type="evidence" value="ECO:0007669"/>
    <property type="project" value="TreeGrafter"/>
</dbReference>
<feature type="binding site" evidence="5">
    <location>
        <position position="167"/>
    </location>
    <ligand>
        <name>Mg(2+)</name>
        <dbReference type="ChEBI" id="CHEBI:18420"/>
    </ligand>
</feature>
<dbReference type="GO" id="GO:0006107">
    <property type="term" value="P:oxaloacetate metabolic process"/>
    <property type="evidence" value="ECO:0007669"/>
    <property type="project" value="TreeGrafter"/>
</dbReference>
<dbReference type="SUPFAM" id="SSF51621">
    <property type="entry name" value="Phosphoenolpyruvate/pyruvate domain"/>
    <property type="match status" value="1"/>
</dbReference>
<feature type="domain" description="HpcH/HpaI aldolase/citrate lyase" evidence="6">
    <location>
        <begin position="19"/>
        <end position="236"/>
    </location>
</feature>
<dbReference type="Proteomes" id="UP000269301">
    <property type="component" value="Unassembled WGS sequence"/>
</dbReference>
<comment type="caution">
    <text evidence="7">The sequence shown here is derived from an EMBL/GenBank/DDBJ whole genome shotgun (WGS) entry which is preliminary data.</text>
</comment>
<comment type="cofactor">
    <cofactor evidence="1">
        <name>Mg(2+)</name>
        <dbReference type="ChEBI" id="CHEBI:18420"/>
    </cofactor>
</comment>
<keyword evidence="2 5" id="KW-0479">Metal-binding</keyword>
<organism evidence="7 8">
    <name type="scientific">Oceanobacillus halophilus</name>
    <dbReference type="NCBI Taxonomy" id="930130"/>
    <lineage>
        <taxon>Bacteria</taxon>
        <taxon>Bacillati</taxon>
        <taxon>Bacillota</taxon>
        <taxon>Bacilli</taxon>
        <taxon>Bacillales</taxon>
        <taxon>Bacillaceae</taxon>
        <taxon>Oceanobacillus</taxon>
    </lineage>
</organism>
<name>A0A495A8Z9_9BACI</name>
<dbReference type="InterPro" id="IPR005000">
    <property type="entry name" value="Aldolase/citrate-lyase_domain"/>
</dbReference>
<sequence>MNFNNECIKVERRGPMIKTWLFIPGNNEKHLQKARILDVNALIFDLEDAVSVSEKETARLKVSKIIQETKENLNYIRINDRTTPFFLDDLYECVRDGLTGIVLPKVNTKEDIVIIDYLLEVLERKYQINNHKVSIIPIIESASGLYHAYEIATASTRIQCLAFGAEDYKLDLNISPDHHGTELLYSKSKLVEVSSAAGIEPPIDSVFTDFQDEEGLVEDARMGKRLGFQGKLLIHPNQIDRTNQIYSPTPEEIEEAKKIVQQYNESLDKGEAAIQIDGKMVDIPVAERARKLLLYADIQV</sequence>
<feature type="binding site" evidence="5">
    <location>
        <position position="140"/>
    </location>
    <ligand>
        <name>Mg(2+)</name>
        <dbReference type="ChEBI" id="CHEBI:18420"/>
    </ligand>
</feature>
<evidence type="ECO:0000256" key="2">
    <source>
        <dbReference type="ARBA" id="ARBA00022723"/>
    </source>
</evidence>
<dbReference type="Pfam" id="PF03328">
    <property type="entry name" value="HpcH_HpaI"/>
    <property type="match status" value="1"/>
</dbReference>
<evidence type="ECO:0000259" key="6">
    <source>
        <dbReference type="Pfam" id="PF03328"/>
    </source>
</evidence>
<evidence type="ECO:0000256" key="3">
    <source>
        <dbReference type="ARBA" id="ARBA00022842"/>
    </source>
</evidence>
<dbReference type="PANTHER" id="PTHR32308:SF0">
    <property type="entry name" value="HPCH_HPAI ALDOLASE_CITRATE LYASE DOMAIN-CONTAINING PROTEIN"/>
    <property type="match status" value="1"/>
</dbReference>
<reference evidence="7 8" key="1">
    <citation type="journal article" date="2016" name="Int. J. Syst. Evol. Microbiol.">
        <title>Oceanobacillus halophilus sp. nov., a novel moderately halophilic bacterium from a hypersaline lake.</title>
        <authorList>
            <person name="Amoozegar M.A."/>
            <person name="Bagheri M."/>
            <person name="Makhdoumi A."/>
            <person name="Nikou M.M."/>
            <person name="Fazeli S.A.S."/>
            <person name="Schumann P."/>
            <person name="Sproer C."/>
            <person name="Sanchez-Porro C."/>
            <person name="Ventosa A."/>
        </authorList>
    </citation>
    <scope>NUCLEOTIDE SEQUENCE [LARGE SCALE GENOMIC DNA]</scope>
    <source>
        <strain evidence="7 8">DSM 23996</strain>
    </source>
</reference>
<dbReference type="InterPro" id="IPR015813">
    <property type="entry name" value="Pyrv/PenolPyrv_kinase-like_dom"/>
</dbReference>
<dbReference type="EMBL" id="RBZP01000002">
    <property type="protein sequence ID" value="RKQ35791.1"/>
    <property type="molecule type" value="Genomic_DNA"/>
</dbReference>
<feature type="binding site" evidence="4">
    <location>
        <position position="140"/>
    </location>
    <ligand>
        <name>substrate</name>
    </ligand>
</feature>
<dbReference type="Gene3D" id="3.20.20.60">
    <property type="entry name" value="Phosphoenolpyruvate-binding domains"/>
    <property type="match status" value="1"/>
</dbReference>
<evidence type="ECO:0000313" key="7">
    <source>
        <dbReference type="EMBL" id="RKQ35791.1"/>
    </source>
</evidence>
<gene>
    <name evidence="7" type="ORF">D8M06_05905</name>
</gene>
<keyword evidence="3 5" id="KW-0460">Magnesium</keyword>
<dbReference type="GO" id="GO:0016829">
    <property type="term" value="F:lyase activity"/>
    <property type="evidence" value="ECO:0007669"/>
    <property type="project" value="UniProtKB-KW"/>
</dbReference>
<evidence type="ECO:0000256" key="1">
    <source>
        <dbReference type="ARBA" id="ARBA00001946"/>
    </source>
</evidence>
<keyword evidence="8" id="KW-1185">Reference proteome</keyword>
<keyword evidence="7" id="KW-0456">Lyase</keyword>
<evidence type="ECO:0000313" key="8">
    <source>
        <dbReference type="Proteomes" id="UP000269301"/>
    </source>
</evidence>
<feature type="binding site" evidence="4">
    <location>
        <position position="77"/>
    </location>
    <ligand>
        <name>substrate</name>
    </ligand>
</feature>
<dbReference type="PANTHER" id="PTHR32308">
    <property type="entry name" value="LYASE BETA SUBUNIT, PUTATIVE (AFU_ORTHOLOGUE AFUA_4G13030)-RELATED"/>
    <property type="match status" value="1"/>
</dbReference>
<dbReference type="AlphaFoldDB" id="A0A495A8Z9"/>